<keyword evidence="4" id="KW-1185">Reference proteome</keyword>
<gene>
    <name evidence="3" type="ORF">Esi_0228_0018</name>
</gene>
<proteinExistence type="predicted"/>
<dbReference type="AlphaFoldDB" id="D7FS63"/>
<reference evidence="3 4" key="1">
    <citation type="journal article" date="2010" name="Nature">
        <title>The Ectocarpus genome and the independent evolution of multicellularity in brown algae.</title>
        <authorList>
            <person name="Cock J.M."/>
            <person name="Sterck L."/>
            <person name="Rouze P."/>
            <person name="Scornet D."/>
            <person name="Allen A.E."/>
            <person name="Amoutzias G."/>
            <person name="Anthouard V."/>
            <person name="Artiguenave F."/>
            <person name="Aury J.M."/>
            <person name="Badger J.H."/>
            <person name="Beszteri B."/>
            <person name="Billiau K."/>
            <person name="Bonnet E."/>
            <person name="Bothwell J.H."/>
            <person name="Bowler C."/>
            <person name="Boyen C."/>
            <person name="Brownlee C."/>
            <person name="Carrano C.J."/>
            <person name="Charrier B."/>
            <person name="Cho G.Y."/>
            <person name="Coelho S.M."/>
            <person name="Collen J."/>
            <person name="Corre E."/>
            <person name="Da Silva C."/>
            <person name="Delage L."/>
            <person name="Delaroque N."/>
            <person name="Dittami S.M."/>
            <person name="Doulbeau S."/>
            <person name="Elias M."/>
            <person name="Farnham G."/>
            <person name="Gachon C.M."/>
            <person name="Gschloessl B."/>
            <person name="Heesch S."/>
            <person name="Jabbari K."/>
            <person name="Jubin C."/>
            <person name="Kawai H."/>
            <person name="Kimura K."/>
            <person name="Kloareg B."/>
            <person name="Kupper F.C."/>
            <person name="Lang D."/>
            <person name="Le Bail A."/>
            <person name="Leblanc C."/>
            <person name="Lerouge P."/>
            <person name="Lohr M."/>
            <person name="Lopez P.J."/>
            <person name="Martens C."/>
            <person name="Maumus F."/>
            <person name="Michel G."/>
            <person name="Miranda-Saavedra D."/>
            <person name="Morales J."/>
            <person name="Moreau H."/>
            <person name="Motomura T."/>
            <person name="Nagasato C."/>
            <person name="Napoli C.A."/>
            <person name="Nelson D.R."/>
            <person name="Nyvall-Collen P."/>
            <person name="Peters A.F."/>
            <person name="Pommier C."/>
            <person name="Potin P."/>
            <person name="Poulain J."/>
            <person name="Quesneville H."/>
            <person name="Read B."/>
            <person name="Rensing S.A."/>
            <person name="Ritter A."/>
            <person name="Rousvoal S."/>
            <person name="Samanta M."/>
            <person name="Samson G."/>
            <person name="Schroeder D.C."/>
            <person name="Segurens B."/>
            <person name="Strittmatter M."/>
            <person name="Tonon T."/>
            <person name="Tregear J.W."/>
            <person name="Valentin K."/>
            <person name="von Dassow P."/>
            <person name="Yamagishi T."/>
            <person name="Van de Peer Y."/>
            <person name="Wincker P."/>
        </authorList>
    </citation>
    <scope>NUCLEOTIDE SEQUENCE [LARGE SCALE GENOMIC DNA]</scope>
    <source>
        <strain evidence="4">Ec32 / CCAP1310/4</strain>
    </source>
</reference>
<dbReference type="eggNOG" id="ENOG502S6A9">
    <property type="taxonomic scope" value="Eukaryota"/>
</dbReference>
<dbReference type="SUPFAM" id="SSF54001">
    <property type="entry name" value="Cysteine proteinases"/>
    <property type="match status" value="1"/>
</dbReference>
<feature type="compositionally biased region" description="Basic and acidic residues" evidence="1">
    <location>
        <begin position="115"/>
        <end position="133"/>
    </location>
</feature>
<name>D7FS63_ECTSI</name>
<evidence type="ECO:0000256" key="1">
    <source>
        <dbReference type="SAM" id="MobiDB-lite"/>
    </source>
</evidence>
<feature type="domain" description="Transglutaminase-like" evidence="2">
    <location>
        <begin position="235"/>
        <end position="354"/>
    </location>
</feature>
<sequence>MNDRDDRRAEVDSRHSASGSTPTSVPDSSSNSSEPTEPINSSTSGEPEVSAASDATGTGTDAETSTAVEVEICPTCHQEVPKNNDTSASAAAMAPAVATAAAAASPGAPNKRKSDHTADECEPRAPKRRACVDRSKPRARLTLGQKLEILDLLDQKKMSRVEIAAIYKCSDRTVSSCSVNRTILEAEAASSTRKLKSKGRRSAGFPERQKMANGFRIGAPAPAVSKRANQVVSLAGATTPRAKAIALFVFVRDSIKFGFTSRFDAASPEETLEAGMGHCNPQGALFASLLQAQGIPARQRFVNLSNGVLRGVLSPPPARLLHSYVEVQLDGRVDGGPPDCSELGQDSLGWIRVDGYIADPALFHAARARLVKENMTEGYGVHVNGVNEWDGASDSFCQMAEETTQVTETFEAFDEPGLFYSSPENFQRLPWPVRLVFGWIVKGPNSSIDAIRAEFAPPSVEK</sequence>
<dbReference type="OrthoDB" id="536507at2759"/>
<dbReference type="Proteomes" id="UP000002630">
    <property type="component" value="Unassembled WGS sequence"/>
</dbReference>
<dbReference type="InterPro" id="IPR002931">
    <property type="entry name" value="Transglutaminase-like"/>
</dbReference>
<feature type="region of interest" description="Disordered" evidence="1">
    <location>
        <begin position="101"/>
        <end position="133"/>
    </location>
</feature>
<feature type="compositionally biased region" description="Basic and acidic residues" evidence="1">
    <location>
        <begin position="1"/>
        <end position="15"/>
    </location>
</feature>
<protein>
    <recommendedName>
        <fullName evidence="2">Transglutaminase-like domain-containing protein</fullName>
    </recommendedName>
</protein>
<evidence type="ECO:0000259" key="2">
    <source>
        <dbReference type="Pfam" id="PF01841"/>
    </source>
</evidence>
<dbReference type="InterPro" id="IPR038765">
    <property type="entry name" value="Papain-like_cys_pep_sf"/>
</dbReference>
<dbReference type="EMBL" id="FN649760">
    <property type="protein sequence ID" value="CBJ31004.1"/>
    <property type="molecule type" value="Genomic_DNA"/>
</dbReference>
<dbReference type="InParanoid" id="D7FS63"/>
<organism evidence="3 4">
    <name type="scientific">Ectocarpus siliculosus</name>
    <name type="common">Brown alga</name>
    <name type="synonym">Conferva siliculosa</name>
    <dbReference type="NCBI Taxonomy" id="2880"/>
    <lineage>
        <taxon>Eukaryota</taxon>
        <taxon>Sar</taxon>
        <taxon>Stramenopiles</taxon>
        <taxon>Ochrophyta</taxon>
        <taxon>PX clade</taxon>
        <taxon>Phaeophyceae</taxon>
        <taxon>Ectocarpales</taxon>
        <taxon>Ectocarpaceae</taxon>
        <taxon>Ectocarpus</taxon>
    </lineage>
</organism>
<evidence type="ECO:0000313" key="4">
    <source>
        <dbReference type="Proteomes" id="UP000002630"/>
    </source>
</evidence>
<feature type="region of interest" description="Disordered" evidence="1">
    <location>
        <begin position="1"/>
        <end position="66"/>
    </location>
</feature>
<dbReference type="Gene3D" id="3.10.620.30">
    <property type="match status" value="1"/>
</dbReference>
<dbReference type="Pfam" id="PF01841">
    <property type="entry name" value="Transglut_core"/>
    <property type="match status" value="1"/>
</dbReference>
<evidence type="ECO:0000313" key="3">
    <source>
        <dbReference type="EMBL" id="CBJ31004.1"/>
    </source>
</evidence>
<feature type="compositionally biased region" description="Low complexity" evidence="1">
    <location>
        <begin position="18"/>
        <end position="66"/>
    </location>
</feature>
<accession>D7FS63</accession>